<accession>I4END7</accession>
<evidence type="ECO:0000313" key="9">
    <source>
        <dbReference type="Proteomes" id="UP000004221"/>
    </source>
</evidence>
<protein>
    <recommendedName>
        <fullName evidence="7">TMEM205-like domain-containing protein</fullName>
    </recommendedName>
</protein>
<evidence type="ECO:0000256" key="5">
    <source>
        <dbReference type="ARBA" id="ARBA00023136"/>
    </source>
</evidence>
<feature type="transmembrane region" description="Helical" evidence="6">
    <location>
        <begin position="145"/>
        <end position="166"/>
    </location>
</feature>
<dbReference type="GO" id="GO:0006825">
    <property type="term" value="P:copper ion transport"/>
    <property type="evidence" value="ECO:0007669"/>
    <property type="project" value="InterPro"/>
</dbReference>
<organism evidence="8 9">
    <name type="scientific">Nitrolancea hollandica Lb</name>
    <dbReference type="NCBI Taxonomy" id="1129897"/>
    <lineage>
        <taxon>Bacteria</taxon>
        <taxon>Pseudomonadati</taxon>
        <taxon>Thermomicrobiota</taxon>
        <taxon>Thermomicrobia</taxon>
        <taxon>Sphaerobacterales</taxon>
        <taxon>Sphaerobacterineae</taxon>
        <taxon>Sphaerobacteraceae</taxon>
        <taxon>Nitrolancea</taxon>
    </lineage>
</organism>
<dbReference type="GO" id="GO:0030313">
    <property type="term" value="C:cell envelope"/>
    <property type="evidence" value="ECO:0007669"/>
    <property type="project" value="UniProtKB-SubCell"/>
</dbReference>
<dbReference type="InterPro" id="IPR025423">
    <property type="entry name" value="TMEM205-like"/>
</dbReference>
<sequence>MISVWVIIRWVHLMSAIAWIGGMLFMGLILIPVMRKALPSIERTLLFDKVGYRYGMVSTVALLLLLVTGYFNGEHRHVDWAHLTVSAYGQILALKLVLVVLVIGVTFVHSFVGRRITAVTEQARDLGAADATIARKRWQLQKFSIVLSVTNLSLNLVVVLLAAALAN</sequence>
<proteinExistence type="predicted"/>
<dbReference type="PANTHER" id="PTHR34820:SF4">
    <property type="entry name" value="INNER MEMBRANE PROTEIN YEBZ"/>
    <property type="match status" value="1"/>
</dbReference>
<dbReference type="RefSeq" id="WP_008481884.1">
    <property type="nucleotide sequence ID" value="NZ_CAGS01000722.1"/>
</dbReference>
<dbReference type="PANTHER" id="PTHR34820">
    <property type="entry name" value="INNER MEMBRANE PROTEIN YEBZ"/>
    <property type="match status" value="1"/>
</dbReference>
<feature type="domain" description="TMEM205-like" evidence="7">
    <location>
        <begin position="15"/>
        <end position="124"/>
    </location>
</feature>
<dbReference type="Pfam" id="PF13664">
    <property type="entry name" value="DUF4149"/>
    <property type="match status" value="1"/>
</dbReference>
<evidence type="ECO:0000256" key="4">
    <source>
        <dbReference type="ARBA" id="ARBA00022989"/>
    </source>
</evidence>
<dbReference type="AlphaFoldDB" id="I4END7"/>
<comment type="subcellular location">
    <subcellularLocation>
        <location evidence="1">Cell envelope</location>
    </subcellularLocation>
    <subcellularLocation>
        <location evidence="2">Membrane</location>
    </subcellularLocation>
</comment>
<evidence type="ECO:0000256" key="2">
    <source>
        <dbReference type="ARBA" id="ARBA00004370"/>
    </source>
</evidence>
<keyword evidence="9" id="KW-1185">Reference proteome</keyword>
<keyword evidence="4 6" id="KW-1133">Transmembrane helix</keyword>
<dbReference type="OrthoDB" id="165201at2"/>
<comment type="caution">
    <text evidence="8">The sequence shown here is derived from an EMBL/GenBank/DDBJ whole genome shotgun (WGS) entry which is preliminary data.</text>
</comment>
<feature type="transmembrane region" description="Helical" evidence="6">
    <location>
        <begin position="6"/>
        <end position="31"/>
    </location>
</feature>
<dbReference type="GO" id="GO:0005886">
    <property type="term" value="C:plasma membrane"/>
    <property type="evidence" value="ECO:0007669"/>
    <property type="project" value="TreeGrafter"/>
</dbReference>
<name>I4END7_9BACT</name>
<evidence type="ECO:0000256" key="6">
    <source>
        <dbReference type="SAM" id="Phobius"/>
    </source>
</evidence>
<keyword evidence="5 6" id="KW-0472">Membrane</keyword>
<feature type="transmembrane region" description="Helical" evidence="6">
    <location>
        <begin position="91"/>
        <end position="112"/>
    </location>
</feature>
<reference evidence="8 9" key="1">
    <citation type="journal article" date="2012" name="ISME J.">
        <title>Nitrification expanded: discovery, physiology and genomics of a nitrite-oxidizing bacterium from the phylum Chloroflexi.</title>
        <authorList>
            <person name="Sorokin D.Y."/>
            <person name="Lucker S."/>
            <person name="Vejmelkova D."/>
            <person name="Kostrikina N.A."/>
            <person name="Kleerebezem R."/>
            <person name="Rijpstra W.I."/>
            <person name="Damste J.S."/>
            <person name="Le Paslier D."/>
            <person name="Muyzer G."/>
            <person name="Wagner M."/>
            <person name="van Loosdrecht M.C."/>
            <person name="Daims H."/>
        </authorList>
    </citation>
    <scope>NUCLEOTIDE SEQUENCE [LARGE SCALE GENOMIC DNA]</scope>
    <source>
        <strain evidence="9">none</strain>
    </source>
</reference>
<dbReference type="EMBL" id="CAGS01000722">
    <property type="protein sequence ID" value="CCF86200.1"/>
    <property type="molecule type" value="Genomic_DNA"/>
</dbReference>
<evidence type="ECO:0000256" key="3">
    <source>
        <dbReference type="ARBA" id="ARBA00022692"/>
    </source>
</evidence>
<gene>
    <name evidence="8" type="ORF">NITHO_860006</name>
</gene>
<evidence type="ECO:0000256" key="1">
    <source>
        <dbReference type="ARBA" id="ARBA00004196"/>
    </source>
</evidence>
<evidence type="ECO:0000313" key="8">
    <source>
        <dbReference type="EMBL" id="CCF86200.1"/>
    </source>
</evidence>
<feature type="transmembrane region" description="Helical" evidence="6">
    <location>
        <begin position="52"/>
        <end position="71"/>
    </location>
</feature>
<dbReference type="InterPro" id="IPR032694">
    <property type="entry name" value="CopC/D"/>
</dbReference>
<evidence type="ECO:0000259" key="7">
    <source>
        <dbReference type="Pfam" id="PF13664"/>
    </source>
</evidence>
<keyword evidence="3 6" id="KW-0812">Transmembrane</keyword>
<dbReference type="Proteomes" id="UP000004221">
    <property type="component" value="Unassembled WGS sequence"/>
</dbReference>